<dbReference type="Gene3D" id="2.170.130.10">
    <property type="entry name" value="TonB-dependent receptor, plug domain"/>
    <property type="match status" value="1"/>
</dbReference>
<dbReference type="Pfam" id="PF07715">
    <property type="entry name" value="Plug"/>
    <property type="match status" value="1"/>
</dbReference>
<reference evidence="16 17" key="2">
    <citation type="journal article" date="2016" name="Infect. Immun.">
        <title>Helicobacter saguini, a Novel Helicobacter Isolated from Cotton-Top Tamarins with Ulcerative Colitis, Has Proinflammatory Properties and Induces Typhlocolitis and Dysplasia in Gnotobiotic IL-10-/- Mice.</title>
        <authorList>
            <person name="Shen Z."/>
            <person name="Mannion A."/>
            <person name="Whary M.T."/>
            <person name="Muthupalani S."/>
            <person name="Sheh A."/>
            <person name="Feng Y."/>
            <person name="Gong G."/>
            <person name="Vandamme P."/>
            <person name="Holcombe H.R."/>
            <person name="Paster B.J."/>
            <person name="Fox J.G."/>
        </authorList>
    </citation>
    <scope>NUCLEOTIDE SEQUENCE [LARGE SCALE GENOMIC DNA]</scope>
    <source>
        <strain evidence="16 17">MIT 97-6194</strain>
    </source>
</reference>
<reference evidence="15 18" key="4">
    <citation type="submission" date="2019-12" db="EMBL/GenBank/DDBJ databases">
        <title>Multi-Generational Helicobacter saguini Isolates.</title>
        <authorList>
            <person name="Mannion A."/>
            <person name="Shen Z."/>
            <person name="Fox J.G."/>
        </authorList>
    </citation>
    <scope>NUCLEOTIDE SEQUENCE [LARGE SCALE GENOMIC DNA]</scope>
    <source>
        <strain evidence="15">16-048</strain>
        <strain evidence="18">16-048 (F4)</strain>
    </source>
</reference>
<reference evidence="16" key="3">
    <citation type="submission" date="2018-04" db="EMBL/GenBank/DDBJ databases">
        <authorList>
            <person name="Sheh A."/>
            <person name="Shen Z."/>
            <person name="Mannion A.J."/>
            <person name="Fox J.G."/>
        </authorList>
    </citation>
    <scope>NUCLEOTIDE SEQUENCE</scope>
    <source>
        <strain evidence="16">MIT 97-6194</strain>
    </source>
</reference>
<keyword evidence="4 10" id="KW-0812">Transmembrane</keyword>
<evidence type="ECO:0000256" key="6">
    <source>
        <dbReference type="ARBA" id="ARBA00023065"/>
    </source>
</evidence>
<dbReference type="OrthoDB" id="5389752at2"/>
<evidence type="ECO:0000256" key="9">
    <source>
        <dbReference type="ARBA" id="ARBA00023237"/>
    </source>
</evidence>
<evidence type="ECO:0000256" key="4">
    <source>
        <dbReference type="ARBA" id="ARBA00022692"/>
    </source>
</evidence>
<comment type="similarity">
    <text evidence="10 11">Belongs to the TonB-dependent receptor family.</text>
</comment>
<keyword evidence="17" id="KW-1185">Reference proteome</keyword>
<evidence type="ECO:0000313" key="17">
    <source>
        <dbReference type="Proteomes" id="UP000029714"/>
    </source>
</evidence>
<keyword evidence="6" id="KW-0406">Ion transport</keyword>
<comment type="caution">
    <text evidence="16">The sequence shown here is derived from an EMBL/GenBank/DDBJ whole genome shotgun (WGS) entry which is preliminary data.</text>
</comment>
<dbReference type="InterPro" id="IPR012910">
    <property type="entry name" value="Plug_dom"/>
</dbReference>
<evidence type="ECO:0000313" key="16">
    <source>
        <dbReference type="EMBL" id="TLD95521.1"/>
    </source>
</evidence>
<feature type="compositionally biased region" description="Gly residues" evidence="12">
    <location>
        <begin position="759"/>
        <end position="797"/>
    </location>
</feature>
<dbReference type="Proteomes" id="UP000029714">
    <property type="component" value="Unassembled WGS sequence"/>
</dbReference>
<gene>
    <name evidence="15" type="ORF">DCO61_06575</name>
    <name evidence="16" type="ORF">LS64_001265</name>
</gene>
<sequence length="833" mass="92486">MLCRILVFLLFINIAISKDSIESNNIETKQNIESITLASNDIIQINTTDKQIELINQDLAQNNIESKKDLNQDLAQNNIKSNTIESLENEELALNDNFPPPRESYTIDKVVTSVKGTEQLLKDAPASITIITSDELENKPHRDLAEALADIPGIDTATHIGKTGGFNISIRGMPASYTLILIDGKRVSSGGDVNTANIGYSEANTSFMPPLNAIERIEVIRGPMGTLYGSDAIGGVVNIITKKSFDKAGVNLSFDTIQNENRNFGANYMLNFYAVTPLIKDKLGLQIRGRYMFRPESRVNYTYEITQNPPTDLNANTTRFPNKGEFVTQSPRFTGSPTRAFIHDTAFRLLFNPSENHNLYFDVQYAGQIYDNSKGQIDFPQSTASEYKITRNNYVLNHRGDMQNSVSWNMDNTILFNINENDGRLTGTQPNRPREIKAKDLIVDSKHFFDLPFSNSLSVGIYYWYAWMQDFIATPHSFSQHTISLFAENEWEAFDGFKITLGMREDWNSRFGFHSSPKAYIVYEALPDYLILKGGVSMGYKAPFLNELIDGRFGADGPAEFFGNPDLKPESSLSSEISVISDNEYFELGATYFYSLFWDKIDFSLPVNNDVKRINVGRSYIQGVETYFGIKPFWGLNFDINYTFLDSMQLTGLMRGKPLNDTIHHRLNARLGYTFKDLNVYVRGELFGERFRGTSSLAERAALGEYYKPYFLLHLGATYRINSRFKLNFAVYNLLDVNFARYTQYGWESSAVGSSGSSSSGGSGGSSSSGGSGSSGGGLGGSSGGSGSAGSAGGSSGSAGANTRNYTGNALAGNAYPFIIEGRRYYASINMEF</sequence>
<reference evidence="16 17" key="1">
    <citation type="journal article" date="2014" name="Genome Announc.">
        <title>Draft genome sequences of eight enterohepatic helicobacter species isolated from both laboratory and wild rodents.</title>
        <authorList>
            <person name="Sheh A."/>
            <person name="Shen Z."/>
            <person name="Fox J.G."/>
        </authorList>
    </citation>
    <scope>NUCLEOTIDE SEQUENCE [LARGE SCALE GENOMIC DNA]</scope>
    <source>
        <strain evidence="16 17">MIT 97-6194</strain>
    </source>
</reference>
<evidence type="ECO:0000259" key="14">
    <source>
        <dbReference type="Pfam" id="PF07715"/>
    </source>
</evidence>
<keyword evidence="2 10" id="KW-0813">Transport</keyword>
<evidence type="ECO:0000313" key="15">
    <source>
        <dbReference type="EMBL" id="MWV69671.1"/>
    </source>
</evidence>
<keyword evidence="9 10" id="KW-0998">Cell outer membrane</keyword>
<dbReference type="InterPro" id="IPR000531">
    <property type="entry name" value="Beta-barrel_TonB"/>
</dbReference>
<dbReference type="RefSeq" id="WP_034573330.1">
    <property type="nucleotide sequence ID" value="NZ_JRMP02000002.1"/>
</dbReference>
<evidence type="ECO:0000256" key="2">
    <source>
        <dbReference type="ARBA" id="ARBA00022448"/>
    </source>
</evidence>
<dbReference type="CDD" id="cd01347">
    <property type="entry name" value="ligand_gated_channel"/>
    <property type="match status" value="1"/>
</dbReference>
<proteinExistence type="inferred from homology"/>
<evidence type="ECO:0000256" key="3">
    <source>
        <dbReference type="ARBA" id="ARBA00022452"/>
    </source>
</evidence>
<evidence type="ECO:0000256" key="1">
    <source>
        <dbReference type="ARBA" id="ARBA00004571"/>
    </source>
</evidence>
<dbReference type="PROSITE" id="PS52016">
    <property type="entry name" value="TONB_DEPENDENT_REC_3"/>
    <property type="match status" value="1"/>
</dbReference>
<keyword evidence="3 10" id="KW-1134">Transmembrane beta strand</keyword>
<keyword evidence="7 11" id="KW-0798">TonB box</keyword>
<dbReference type="GO" id="GO:0044718">
    <property type="term" value="P:siderophore transmembrane transport"/>
    <property type="evidence" value="ECO:0007669"/>
    <property type="project" value="TreeGrafter"/>
</dbReference>
<dbReference type="InterPro" id="IPR037066">
    <property type="entry name" value="Plug_dom_sf"/>
</dbReference>
<dbReference type="Proteomes" id="UP000477070">
    <property type="component" value="Unassembled WGS sequence"/>
</dbReference>
<evidence type="ECO:0000256" key="10">
    <source>
        <dbReference type="PROSITE-ProRule" id="PRU01360"/>
    </source>
</evidence>
<dbReference type="GO" id="GO:0015344">
    <property type="term" value="F:siderophore uptake transmembrane transporter activity"/>
    <property type="evidence" value="ECO:0007669"/>
    <property type="project" value="TreeGrafter"/>
</dbReference>
<keyword evidence="5" id="KW-0732">Signal</keyword>
<dbReference type="GO" id="GO:0009279">
    <property type="term" value="C:cell outer membrane"/>
    <property type="evidence" value="ECO:0007669"/>
    <property type="project" value="UniProtKB-SubCell"/>
</dbReference>
<keyword evidence="8 10" id="KW-0472">Membrane</keyword>
<protein>
    <submittedName>
        <fullName evidence="16">TonB-dependent receptor</fullName>
    </submittedName>
</protein>
<accession>A0A347VGS2</accession>
<dbReference type="EMBL" id="JRMP02000002">
    <property type="protein sequence ID" value="TLD95521.1"/>
    <property type="molecule type" value="Genomic_DNA"/>
</dbReference>
<evidence type="ECO:0000259" key="13">
    <source>
        <dbReference type="Pfam" id="PF00593"/>
    </source>
</evidence>
<evidence type="ECO:0000256" key="12">
    <source>
        <dbReference type="SAM" id="MobiDB-lite"/>
    </source>
</evidence>
<dbReference type="Gene3D" id="2.40.170.20">
    <property type="entry name" value="TonB-dependent receptor, beta-barrel domain"/>
    <property type="match status" value="1"/>
</dbReference>
<dbReference type="Pfam" id="PF00593">
    <property type="entry name" value="TonB_dep_Rec_b-barrel"/>
    <property type="match status" value="1"/>
</dbReference>
<dbReference type="EMBL" id="QBIU01000001">
    <property type="protein sequence ID" value="MWV69671.1"/>
    <property type="molecule type" value="Genomic_DNA"/>
</dbReference>
<evidence type="ECO:0000256" key="5">
    <source>
        <dbReference type="ARBA" id="ARBA00022729"/>
    </source>
</evidence>
<dbReference type="PANTHER" id="PTHR30069">
    <property type="entry name" value="TONB-DEPENDENT OUTER MEMBRANE RECEPTOR"/>
    <property type="match status" value="1"/>
</dbReference>
<dbReference type="AlphaFoldDB" id="A0A347VGS2"/>
<evidence type="ECO:0000256" key="7">
    <source>
        <dbReference type="ARBA" id="ARBA00023077"/>
    </source>
</evidence>
<name>A0A347VGS2_9HELI</name>
<evidence type="ECO:0000313" key="18">
    <source>
        <dbReference type="Proteomes" id="UP000477070"/>
    </source>
</evidence>
<feature type="domain" description="TonB-dependent receptor plug" evidence="14">
    <location>
        <begin position="122"/>
        <end position="236"/>
    </location>
</feature>
<feature type="domain" description="TonB-dependent receptor-like beta-barrel" evidence="13">
    <location>
        <begin position="357"/>
        <end position="734"/>
    </location>
</feature>
<organism evidence="16 17">
    <name type="scientific">Helicobacter saguini</name>
    <dbReference type="NCBI Taxonomy" id="1548018"/>
    <lineage>
        <taxon>Bacteria</taxon>
        <taxon>Pseudomonadati</taxon>
        <taxon>Campylobacterota</taxon>
        <taxon>Epsilonproteobacteria</taxon>
        <taxon>Campylobacterales</taxon>
        <taxon>Helicobacteraceae</taxon>
        <taxon>Helicobacter</taxon>
    </lineage>
</organism>
<dbReference type="SUPFAM" id="SSF56935">
    <property type="entry name" value="Porins"/>
    <property type="match status" value="1"/>
</dbReference>
<dbReference type="InterPro" id="IPR039426">
    <property type="entry name" value="TonB-dep_rcpt-like"/>
</dbReference>
<evidence type="ECO:0000256" key="8">
    <source>
        <dbReference type="ARBA" id="ARBA00023136"/>
    </source>
</evidence>
<keyword evidence="16" id="KW-0675">Receptor</keyword>
<dbReference type="InterPro" id="IPR036942">
    <property type="entry name" value="Beta-barrel_TonB_sf"/>
</dbReference>
<comment type="subcellular location">
    <subcellularLocation>
        <location evidence="1 10">Cell outer membrane</location>
        <topology evidence="1 10">Multi-pass membrane protein</topology>
    </subcellularLocation>
</comment>
<evidence type="ECO:0000256" key="11">
    <source>
        <dbReference type="RuleBase" id="RU003357"/>
    </source>
</evidence>
<feature type="region of interest" description="Disordered" evidence="12">
    <location>
        <begin position="756"/>
        <end position="798"/>
    </location>
</feature>
<dbReference type="PANTHER" id="PTHR30069:SF53">
    <property type="entry name" value="COLICIN I RECEPTOR-RELATED"/>
    <property type="match status" value="1"/>
</dbReference>